<dbReference type="InterPro" id="IPR007219">
    <property type="entry name" value="XnlR_reg_dom"/>
</dbReference>
<evidence type="ECO:0000256" key="4">
    <source>
        <dbReference type="ARBA" id="ARBA00023163"/>
    </source>
</evidence>
<feature type="region of interest" description="Disordered" evidence="6">
    <location>
        <begin position="690"/>
        <end position="773"/>
    </location>
</feature>
<feature type="compositionally biased region" description="Polar residues" evidence="6">
    <location>
        <begin position="764"/>
        <end position="773"/>
    </location>
</feature>
<feature type="compositionally biased region" description="Basic and acidic residues" evidence="6">
    <location>
        <begin position="695"/>
        <end position="705"/>
    </location>
</feature>
<protein>
    <recommendedName>
        <fullName evidence="7">Xylanolytic transcriptional activator regulatory domain-containing protein</fullName>
    </recommendedName>
</protein>
<dbReference type="GO" id="GO:0006351">
    <property type="term" value="P:DNA-templated transcription"/>
    <property type="evidence" value="ECO:0007669"/>
    <property type="project" value="InterPro"/>
</dbReference>
<feature type="compositionally biased region" description="Polar residues" evidence="6">
    <location>
        <begin position="128"/>
        <end position="144"/>
    </location>
</feature>
<dbReference type="GO" id="GO:0000981">
    <property type="term" value="F:DNA-binding transcription factor activity, RNA polymerase II-specific"/>
    <property type="evidence" value="ECO:0007669"/>
    <property type="project" value="TreeGrafter"/>
</dbReference>
<feature type="compositionally biased region" description="Acidic residues" evidence="6">
    <location>
        <begin position="206"/>
        <end position="218"/>
    </location>
</feature>
<feature type="region of interest" description="Disordered" evidence="6">
    <location>
        <begin position="107"/>
        <end position="225"/>
    </location>
</feature>
<evidence type="ECO:0000256" key="6">
    <source>
        <dbReference type="SAM" id="MobiDB-lite"/>
    </source>
</evidence>
<dbReference type="EMBL" id="CAJMWX010001695">
    <property type="protein sequence ID" value="CAE6502480.1"/>
    <property type="molecule type" value="Genomic_DNA"/>
</dbReference>
<evidence type="ECO:0000259" key="7">
    <source>
        <dbReference type="SMART" id="SM00906"/>
    </source>
</evidence>
<evidence type="ECO:0000256" key="1">
    <source>
        <dbReference type="ARBA" id="ARBA00004123"/>
    </source>
</evidence>
<dbReference type="Proteomes" id="UP000663888">
    <property type="component" value="Unassembled WGS sequence"/>
</dbReference>
<dbReference type="AlphaFoldDB" id="A0A8H3D388"/>
<keyword evidence="5" id="KW-0539">Nucleus</keyword>
<evidence type="ECO:0000313" key="8">
    <source>
        <dbReference type="EMBL" id="CAE6502480.1"/>
    </source>
</evidence>
<dbReference type="PANTHER" id="PTHR31845">
    <property type="entry name" value="FINGER DOMAIN PROTEIN, PUTATIVE-RELATED"/>
    <property type="match status" value="1"/>
</dbReference>
<comment type="caution">
    <text evidence="8">The sequence shown here is derived from an EMBL/GenBank/DDBJ whole genome shotgun (WGS) entry which is preliminary data.</text>
</comment>
<dbReference type="GO" id="GO:0000976">
    <property type="term" value="F:transcription cis-regulatory region binding"/>
    <property type="evidence" value="ECO:0007669"/>
    <property type="project" value="TreeGrafter"/>
</dbReference>
<dbReference type="GO" id="GO:0008270">
    <property type="term" value="F:zinc ion binding"/>
    <property type="evidence" value="ECO:0007669"/>
    <property type="project" value="InterPro"/>
</dbReference>
<evidence type="ECO:0000313" key="9">
    <source>
        <dbReference type="Proteomes" id="UP000663888"/>
    </source>
</evidence>
<sequence>MMARSRVPLALLRQTMAGRLGLKSNEGRGRVQYADKQRCAALGQRMGKLNVNDASEATSSTYLTSHRSPGLRNFFIIRCIFEKHRRGRKPGSKLSEASKMLRRIEKGLNNERKKSQVANGITHAPYPVNTSRGPNDFNFASNSDGFMDPSLSKNAVAPRGPMSTSTTPTSTDPPPGSTQGVGSPGKQGIAHVKTSAPASPSHTMEADDDDEDEKEPSDDGLFPARLLARENRRNSFFRTILNPAEAESGRSPDDQKPSIDSRQASVTSNITSVIPMIPEPKDPIAAGLMDEAQAKVLFDLVFLRLNPFINLFDPVLHTVPYVRSRCPFLFTCLIMAGCKFWKPELFKQTQRLANEFVVKAFADQWKRVEVVQAFACMTYWKEPEDTRTYTYIGYASRMAVELGLNRYLAKPPEGETELQKRERRNRERTYLVLFVHDRSLAMQTGRQWMLPECDLVRHSLTWHEDNFIRPEDVIICAFVQLRRIAAETTDVFYLHKGAPGLLHADINYEILLRGCNSKLTQWMDLWHGEMKKAGGQMFHFSMLTFFRLHVRLFLNSFGLQSSMASSTRASASLHALSACYTSAVQTLQIVTSDFAPVGMLRYGQDSITVMTAYSAVFLLKLLRRPQNVTDLHLTPTLSDLDEGASTQKIYDLISGTADAYQEAAIHASSSGPAAYHARFLRSLVAKDMATKARQSVRERKPKDNSDAMSVGGTSQGTPSQASPSYTGDPSNAPPSYHPPLAPGTQPSAMLPAQTPPAVGGAGMPNSNGLMYQQQPNGMVPYTDDMFPFPSPDHLPIHPAMPQQMNEHNQDMQQQHGFGNGMQMQHQQPHQQMLSQHQQHQQQHQANNQQYAHNMYNMQTTAATASDQHYWRNMFIELGFGGPEPTVTSYSSTLM</sequence>
<accession>A0A8H3D388</accession>
<organism evidence="8 9">
    <name type="scientific">Rhizoctonia solani</name>
    <dbReference type="NCBI Taxonomy" id="456999"/>
    <lineage>
        <taxon>Eukaryota</taxon>
        <taxon>Fungi</taxon>
        <taxon>Dikarya</taxon>
        <taxon>Basidiomycota</taxon>
        <taxon>Agaricomycotina</taxon>
        <taxon>Agaricomycetes</taxon>
        <taxon>Cantharellales</taxon>
        <taxon>Ceratobasidiaceae</taxon>
        <taxon>Rhizoctonia</taxon>
    </lineage>
</organism>
<dbReference type="InterPro" id="IPR051089">
    <property type="entry name" value="prtT"/>
</dbReference>
<dbReference type="GO" id="GO:0005634">
    <property type="term" value="C:nucleus"/>
    <property type="evidence" value="ECO:0007669"/>
    <property type="project" value="UniProtKB-SubCell"/>
</dbReference>
<feature type="compositionally biased region" description="Basic and acidic residues" evidence="6">
    <location>
        <begin position="247"/>
        <end position="259"/>
    </location>
</feature>
<feature type="compositionally biased region" description="Polar residues" evidence="6">
    <location>
        <begin position="711"/>
        <end position="729"/>
    </location>
</feature>
<keyword evidence="4" id="KW-0804">Transcription</keyword>
<feature type="region of interest" description="Disordered" evidence="6">
    <location>
        <begin position="243"/>
        <end position="265"/>
    </location>
</feature>
<feature type="compositionally biased region" description="Low complexity" evidence="6">
    <location>
        <begin position="158"/>
        <end position="170"/>
    </location>
</feature>
<name>A0A8H3D388_9AGAM</name>
<dbReference type="CDD" id="cd12148">
    <property type="entry name" value="fungal_TF_MHR"/>
    <property type="match status" value="1"/>
</dbReference>
<evidence type="ECO:0000256" key="2">
    <source>
        <dbReference type="ARBA" id="ARBA00023015"/>
    </source>
</evidence>
<reference evidence="8" key="1">
    <citation type="submission" date="2021-01" db="EMBL/GenBank/DDBJ databases">
        <authorList>
            <person name="Kaushik A."/>
        </authorList>
    </citation>
    <scope>NUCLEOTIDE SEQUENCE</scope>
    <source>
        <strain evidence="8">AG4-R118</strain>
    </source>
</reference>
<dbReference type="SMART" id="SM00906">
    <property type="entry name" value="Fungal_trans"/>
    <property type="match status" value="1"/>
</dbReference>
<feature type="compositionally biased region" description="Pro residues" evidence="6">
    <location>
        <begin position="731"/>
        <end position="741"/>
    </location>
</feature>
<dbReference type="Pfam" id="PF04082">
    <property type="entry name" value="Fungal_trans"/>
    <property type="match status" value="1"/>
</dbReference>
<proteinExistence type="predicted"/>
<evidence type="ECO:0000256" key="5">
    <source>
        <dbReference type="ARBA" id="ARBA00023242"/>
    </source>
</evidence>
<evidence type="ECO:0000256" key="3">
    <source>
        <dbReference type="ARBA" id="ARBA00023125"/>
    </source>
</evidence>
<feature type="domain" description="Xylanolytic transcriptional activator regulatory" evidence="7">
    <location>
        <begin position="388"/>
        <end position="467"/>
    </location>
</feature>
<keyword evidence="3" id="KW-0238">DNA-binding</keyword>
<keyword evidence="2" id="KW-0805">Transcription regulation</keyword>
<gene>
    <name evidence="8" type="ORF">RDB_LOCUS154771</name>
</gene>
<comment type="subcellular location">
    <subcellularLocation>
        <location evidence="1">Nucleus</location>
    </subcellularLocation>
</comment>
<dbReference type="PANTHER" id="PTHR31845:SF19">
    <property type="entry name" value="TRANSCRIPTION FACTOR DOMAIN-CONTAINING PROTEIN"/>
    <property type="match status" value="1"/>
</dbReference>